<feature type="transmembrane region" description="Helical" evidence="5">
    <location>
        <begin position="308"/>
        <end position="328"/>
    </location>
</feature>
<organism evidence="7 8">
    <name type="scientific">Pedobacter steynii</name>
    <dbReference type="NCBI Taxonomy" id="430522"/>
    <lineage>
        <taxon>Bacteria</taxon>
        <taxon>Pseudomonadati</taxon>
        <taxon>Bacteroidota</taxon>
        <taxon>Sphingobacteriia</taxon>
        <taxon>Sphingobacteriales</taxon>
        <taxon>Sphingobacteriaceae</taxon>
        <taxon>Pedobacter</taxon>
    </lineage>
</organism>
<dbReference type="PRINTS" id="PR01036">
    <property type="entry name" value="TCRTETB"/>
</dbReference>
<feature type="transmembrane region" description="Helical" evidence="5">
    <location>
        <begin position="46"/>
        <end position="64"/>
    </location>
</feature>
<dbReference type="PANTHER" id="PTHR42718:SF39">
    <property type="entry name" value="ACTINORHODIN TRANSPORTER-RELATED"/>
    <property type="match status" value="1"/>
</dbReference>
<keyword evidence="3 5" id="KW-1133">Transmembrane helix</keyword>
<keyword evidence="8" id="KW-1185">Reference proteome</keyword>
<dbReference type="GO" id="GO:0016020">
    <property type="term" value="C:membrane"/>
    <property type="evidence" value="ECO:0007669"/>
    <property type="project" value="UniProtKB-SubCell"/>
</dbReference>
<protein>
    <submittedName>
        <fullName evidence="7">MFS transporter</fullName>
    </submittedName>
</protein>
<dbReference type="InterPro" id="IPR036259">
    <property type="entry name" value="MFS_trans_sf"/>
</dbReference>
<gene>
    <name evidence="7" type="ORF">BFS30_07880</name>
</gene>
<keyword evidence="2 5" id="KW-0812">Transmembrane</keyword>
<evidence type="ECO:0000256" key="4">
    <source>
        <dbReference type="ARBA" id="ARBA00023136"/>
    </source>
</evidence>
<sequence length="465" mass="50645">MNKNLSKWFSLGIVSTAIFLTVIDLFIVNVALPAIKNGVKGSDADMQFIIVMYIIGYAAFLITGGKAGEYYGKKKIFLIGISVFTIASCICGFSQTATQLNVARFIQGISGAFMVPQGLAFIPELFPVPEERVKAFGIYGSIAGVASVIGQFLGGFLPDAHFILDGWRLIFLINLPVGIIAVILGARYLQESKHRNPEKFDVIGALLLMVTLIVFIYPLIQGREAGWPTWSIIMLGLSLLLIFAFSYYQRFCLKSGRPLLMSMNVFKYRDFNIGLCAALFYYMVQDSYFLINTIQLQMGLGVNSTTTGMYFVCQGVGYVVASLIFTRLVARHGKYISIAGVTIMIIGLLLHLLIFNTQGINPISTLVVLFTYGMGCGTVLPALMTMALKNIPAGMVGASSGIYLTLQQISVALGVAIVGGVFFSHLGTESNTKSYIAAYQVATTVNIGFLFIVGVVLFFLPDDKK</sequence>
<feature type="transmembrane region" description="Helical" evidence="5">
    <location>
        <begin position="268"/>
        <end position="284"/>
    </location>
</feature>
<dbReference type="RefSeq" id="WP_069378784.1">
    <property type="nucleotide sequence ID" value="NZ_CP017141.1"/>
</dbReference>
<evidence type="ECO:0000256" key="2">
    <source>
        <dbReference type="ARBA" id="ARBA00022692"/>
    </source>
</evidence>
<dbReference type="GO" id="GO:0022857">
    <property type="term" value="F:transmembrane transporter activity"/>
    <property type="evidence" value="ECO:0007669"/>
    <property type="project" value="InterPro"/>
</dbReference>
<dbReference type="Gene3D" id="1.20.1720.10">
    <property type="entry name" value="Multidrug resistance protein D"/>
    <property type="match status" value="1"/>
</dbReference>
<dbReference type="EMBL" id="CP017141">
    <property type="protein sequence ID" value="AOM77091.1"/>
    <property type="molecule type" value="Genomic_DNA"/>
</dbReference>
<feature type="transmembrane region" description="Helical" evidence="5">
    <location>
        <begin position="335"/>
        <end position="354"/>
    </location>
</feature>
<dbReference type="OrthoDB" id="783189at2"/>
<keyword evidence="4 5" id="KW-0472">Membrane</keyword>
<dbReference type="KEGG" id="psty:BFS30_07880"/>
<proteinExistence type="predicted"/>
<dbReference type="PANTHER" id="PTHR42718">
    <property type="entry name" value="MAJOR FACILITATOR SUPERFAMILY MULTIDRUG TRANSPORTER MFSC"/>
    <property type="match status" value="1"/>
</dbReference>
<feature type="transmembrane region" description="Helical" evidence="5">
    <location>
        <begin position="226"/>
        <end position="248"/>
    </location>
</feature>
<dbReference type="Pfam" id="PF07690">
    <property type="entry name" value="MFS_1"/>
    <property type="match status" value="1"/>
</dbReference>
<evidence type="ECO:0000313" key="8">
    <source>
        <dbReference type="Proteomes" id="UP000094313"/>
    </source>
</evidence>
<feature type="transmembrane region" description="Helical" evidence="5">
    <location>
        <begin position="135"/>
        <end position="157"/>
    </location>
</feature>
<dbReference type="AlphaFoldDB" id="A0A1D7QEI0"/>
<feature type="transmembrane region" description="Helical" evidence="5">
    <location>
        <begin position="102"/>
        <end position="123"/>
    </location>
</feature>
<feature type="transmembrane region" description="Helical" evidence="5">
    <location>
        <begin position="435"/>
        <end position="460"/>
    </location>
</feature>
<evidence type="ECO:0000256" key="1">
    <source>
        <dbReference type="ARBA" id="ARBA00004141"/>
    </source>
</evidence>
<feature type="domain" description="Major facilitator superfamily (MFS) profile" evidence="6">
    <location>
        <begin position="10"/>
        <end position="465"/>
    </location>
</feature>
<name>A0A1D7QEI0_9SPHI</name>
<evidence type="ECO:0000256" key="5">
    <source>
        <dbReference type="SAM" id="Phobius"/>
    </source>
</evidence>
<reference evidence="7 8" key="1">
    <citation type="submission" date="2016-08" db="EMBL/GenBank/DDBJ databases">
        <authorList>
            <person name="Seilhamer J.J."/>
        </authorList>
    </citation>
    <scope>NUCLEOTIDE SEQUENCE [LARGE SCALE GENOMIC DNA]</scope>
    <source>
        <strain evidence="7 8">DX4</strain>
    </source>
</reference>
<evidence type="ECO:0000313" key="7">
    <source>
        <dbReference type="EMBL" id="AOM77091.1"/>
    </source>
</evidence>
<feature type="transmembrane region" description="Helical" evidence="5">
    <location>
        <begin position="12"/>
        <end position="34"/>
    </location>
</feature>
<feature type="transmembrane region" description="Helical" evidence="5">
    <location>
        <begin position="76"/>
        <end position="96"/>
    </location>
</feature>
<feature type="transmembrane region" description="Helical" evidence="5">
    <location>
        <begin position="400"/>
        <end position="423"/>
    </location>
</feature>
<feature type="transmembrane region" description="Helical" evidence="5">
    <location>
        <begin position="169"/>
        <end position="188"/>
    </location>
</feature>
<feature type="transmembrane region" description="Helical" evidence="5">
    <location>
        <begin position="200"/>
        <end position="220"/>
    </location>
</feature>
<evidence type="ECO:0000256" key="3">
    <source>
        <dbReference type="ARBA" id="ARBA00022989"/>
    </source>
</evidence>
<feature type="transmembrane region" description="Helical" evidence="5">
    <location>
        <begin position="366"/>
        <end position="388"/>
    </location>
</feature>
<dbReference type="PROSITE" id="PS50850">
    <property type="entry name" value="MFS"/>
    <property type="match status" value="1"/>
</dbReference>
<dbReference type="CDD" id="cd17321">
    <property type="entry name" value="MFS_MMR_MDR_like"/>
    <property type="match status" value="1"/>
</dbReference>
<dbReference type="Proteomes" id="UP000094313">
    <property type="component" value="Chromosome"/>
</dbReference>
<evidence type="ECO:0000259" key="6">
    <source>
        <dbReference type="PROSITE" id="PS50850"/>
    </source>
</evidence>
<dbReference type="InterPro" id="IPR020846">
    <property type="entry name" value="MFS_dom"/>
</dbReference>
<comment type="subcellular location">
    <subcellularLocation>
        <location evidence="1">Membrane</location>
        <topology evidence="1">Multi-pass membrane protein</topology>
    </subcellularLocation>
</comment>
<dbReference type="SUPFAM" id="SSF103473">
    <property type="entry name" value="MFS general substrate transporter"/>
    <property type="match status" value="1"/>
</dbReference>
<dbReference type="Gene3D" id="1.20.1250.20">
    <property type="entry name" value="MFS general substrate transporter like domains"/>
    <property type="match status" value="1"/>
</dbReference>
<dbReference type="InterPro" id="IPR011701">
    <property type="entry name" value="MFS"/>
</dbReference>
<accession>A0A1D7QEI0</accession>